<dbReference type="Gene3D" id="2.60.120.620">
    <property type="entry name" value="q2cbj1_9rhob like domain"/>
    <property type="match status" value="1"/>
</dbReference>
<comment type="caution">
    <text evidence="1">The sequence shown here is derived from an EMBL/GenBank/DDBJ whole genome shotgun (WGS) entry which is preliminary data.</text>
</comment>
<dbReference type="GO" id="GO:0016706">
    <property type="term" value="F:2-oxoglutarate-dependent dioxygenase activity"/>
    <property type="evidence" value="ECO:0007669"/>
    <property type="project" value="UniProtKB-ARBA"/>
</dbReference>
<dbReference type="Proteomes" id="UP000295493">
    <property type="component" value="Unassembled WGS sequence"/>
</dbReference>
<reference evidence="1 2" key="1">
    <citation type="submission" date="2019-03" db="EMBL/GenBank/DDBJ databases">
        <title>Genomic Encyclopedia of Type Strains, Phase IV (KMG-IV): sequencing the most valuable type-strain genomes for metagenomic binning, comparative biology and taxonomic classification.</title>
        <authorList>
            <person name="Goeker M."/>
        </authorList>
    </citation>
    <scope>NUCLEOTIDE SEQUENCE [LARGE SCALE GENOMIC DNA]</scope>
    <source>
        <strain evidence="1 2">DSM 25059</strain>
    </source>
</reference>
<keyword evidence="1" id="KW-0223">Dioxygenase</keyword>
<organism evidence="1 2">
    <name type="scientific">Stakelama pacifica</name>
    <dbReference type="NCBI Taxonomy" id="517720"/>
    <lineage>
        <taxon>Bacteria</taxon>
        <taxon>Pseudomonadati</taxon>
        <taxon>Pseudomonadota</taxon>
        <taxon>Alphaproteobacteria</taxon>
        <taxon>Sphingomonadales</taxon>
        <taxon>Sphingomonadaceae</taxon>
        <taxon>Stakelama</taxon>
    </lineage>
</organism>
<evidence type="ECO:0000313" key="2">
    <source>
        <dbReference type="Proteomes" id="UP000295493"/>
    </source>
</evidence>
<gene>
    <name evidence="1" type="ORF">EV664_101283</name>
</gene>
<proteinExistence type="predicted"/>
<accession>A0A4R6FY19</accession>
<evidence type="ECO:0000313" key="1">
    <source>
        <dbReference type="EMBL" id="TDN86707.1"/>
    </source>
</evidence>
<protein>
    <submittedName>
        <fullName evidence="1">Phytanoyl-CoA dioxygenase PhyH</fullName>
    </submittedName>
</protein>
<dbReference type="AlphaFoldDB" id="A0A4R6FY19"/>
<keyword evidence="2" id="KW-1185">Reference proteome</keyword>
<dbReference type="EMBL" id="SNWD01000001">
    <property type="protein sequence ID" value="TDN86707.1"/>
    <property type="molecule type" value="Genomic_DNA"/>
</dbReference>
<name>A0A4R6FY19_9SPHN</name>
<dbReference type="OrthoDB" id="9791262at2"/>
<dbReference type="InterPro" id="IPR008775">
    <property type="entry name" value="Phytyl_CoA_dOase-like"/>
</dbReference>
<sequence length="223" mass="24257">MQAGEILARDGAVLLSRLFSPAAADSLANLFPSAQDNRPGKRLSVSDIARRDPLRHLTEEVRSLADAPMRPVRAIAFDKTASSNWTVGWHQDRTIEVKQRLDTPGYGPWTVKQGRTHVSPPFAVSEAMLTVRVHIDRVDSGNAPLLIAPGSHRRGLVAEPDIAAAVQSCGHRECHAEAGDVWVYATPILHASGKVLGTGRRRVLQIDYAVIDLPNGLEWAADD</sequence>
<dbReference type="Pfam" id="PF05721">
    <property type="entry name" value="PhyH"/>
    <property type="match status" value="1"/>
</dbReference>
<dbReference type="RefSeq" id="WP_133493896.1">
    <property type="nucleotide sequence ID" value="NZ_BMLU01000001.1"/>
</dbReference>
<keyword evidence="1" id="KW-0560">Oxidoreductase</keyword>
<dbReference type="SUPFAM" id="SSF51197">
    <property type="entry name" value="Clavaminate synthase-like"/>
    <property type="match status" value="1"/>
</dbReference>